<comment type="cofactor">
    <cofactor evidence="1">
        <name>Mn(2+)</name>
        <dbReference type="ChEBI" id="CHEBI:29035"/>
    </cofactor>
</comment>
<evidence type="ECO:0000256" key="2">
    <source>
        <dbReference type="ARBA" id="ARBA00001946"/>
    </source>
</evidence>
<evidence type="ECO:0000313" key="11">
    <source>
        <dbReference type="EMBL" id="APU16277.1"/>
    </source>
</evidence>
<dbReference type="Proteomes" id="UP000185511">
    <property type="component" value="Chromosome"/>
</dbReference>
<dbReference type="EC" id="1.1.1.83" evidence="4"/>
<accession>A0AAC9LGE9</accession>
<evidence type="ECO:0000313" key="12">
    <source>
        <dbReference type="Proteomes" id="UP000185511"/>
    </source>
</evidence>
<name>A0AAC9LGE9_9PSEU</name>
<evidence type="ECO:0000256" key="8">
    <source>
        <dbReference type="ARBA" id="ARBA00023211"/>
    </source>
</evidence>
<dbReference type="AlphaFoldDB" id="A0AAC9LGE9"/>
<dbReference type="GO" id="GO:0016829">
    <property type="term" value="F:lyase activity"/>
    <property type="evidence" value="ECO:0007669"/>
    <property type="project" value="UniProtKB-KW"/>
</dbReference>
<keyword evidence="7" id="KW-0520">NAD</keyword>
<dbReference type="PROSITE" id="PS00470">
    <property type="entry name" value="IDH_IMDH"/>
    <property type="match status" value="1"/>
</dbReference>
<dbReference type="InterPro" id="IPR050501">
    <property type="entry name" value="ICDH/IPMDH"/>
</dbReference>
<reference evidence="12" key="1">
    <citation type="submission" date="2016-06" db="EMBL/GenBank/DDBJ databases">
        <title>Complete genome sequence of Actinoalloteichus fjordicus DSM 46855 (=ADI127-17), type strain of the new species Actinoalloteichus fjordicus.</title>
        <authorList>
            <person name="Ruckert C."/>
            <person name="Nouioui I."/>
            <person name="Willmese J."/>
            <person name="van Wezel G."/>
            <person name="Klenk H.-P."/>
            <person name="Kalinowski J."/>
            <person name="Zotchev S.B."/>
        </authorList>
    </citation>
    <scope>NUCLEOTIDE SEQUENCE [LARGE SCALE GENOMIC DNA]</scope>
    <source>
        <strain evidence="12">ADI127-7</strain>
    </source>
</reference>
<evidence type="ECO:0000256" key="7">
    <source>
        <dbReference type="ARBA" id="ARBA00023027"/>
    </source>
</evidence>
<sequence length="352" mass="36858">MTQRIAVIPGDGIGVEVTSAARTVLDAVAARHGLDLAFQEFDWSCARFAETREMMPEDGIDTLRGFDAILLGAVGWPGVADHVSLWGLLIPIRRAFHQFVNHRPARTFAGVPSPLSGVGPGDIDILVVRENTEGEYSQIGGRFNQGLAEEAAVQEAIFTRQGITRVADYAFTAARARSGRLVSATKSNGIVHTMPFWDEVVRSRAEAFPEVSWRSEHIDALAAKVVLAPSSLDVIVASNLFGDVLSDLTAAATGSIGLAASANLNPSGEHPSMFEPVHGSAPDIAGRGIANPVGALWSVVLMLEQLGHAEAASDLMGAIERSLADAATRTGDVGGNADTAAVTEFVAAAVGG</sequence>
<keyword evidence="5" id="KW-0479">Metal-binding</keyword>
<keyword evidence="11" id="KW-0456">Lyase</keyword>
<dbReference type="KEGG" id="acad:UA74_21260"/>
<evidence type="ECO:0000256" key="9">
    <source>
        <dbReference type="ARBA" id="ARBA00049301"/>
    </source>
</evidence>
<evidence type="ECO:0000256" key="4">
    <source>
        <dbReference type="ARBA" id="ARBA00013126"/>
    </source>
</evidence>
<dbReference type="Pfam" id="PF00180">
    <property type="entry name" value="Iso_dh"/>
    <property type="match status" value="1"/>
</dbReference>
<comment type="cofactor">
    <cofactor evidence="2">
        <name>Mg(2+)</name>
        <dbReference type="ChEBI" id="CHEBI:18420"/>
    </cofactor>
</comment>
<keyword evidence="8" id="KW-0464">Manganese</keyword>
<dbReference type="InterPro" id="IPR024084">
    <property type="entry name" value="IsoPropMal-DH-like_dom"/>
</dbReference>
<dbReference type="InterPro" id="IPR011829">
    <property type="entry name" value="TTC_DH"/>
</dbReference>
<protein>
    <recommendedName>
        <fullName evidence="4">D-malate dehydrogenase (decarboxylating)</fullName>
        <ecNumber evidence="4">1.1.1.83</ecNumber>
    </recommendedName>
</protein>
<dbReference type="SUPFAM" id="SSF53659">
    <property type="entry name" value="Isocitrate/Isopropylmalate dehydrogenase-like"/>
    <property type="match status" value="1"/>
</dbReference>
<dbReference type="Gene3D" id="3.40.718.10">
    <property type="entry name" value="Isopropylmalate Dehydrogenase"/>
    <property type="match status" value="1"/>
</dbReference>
<dbReference type="PANTHER" id="PTHR43275">
    <property type="entry name" value="D-MALATE DEHYDROGENASE [DECARBOXYLATING]"/>
    <property type="match status" value="1"/>
</dbReference>
<dbReference type="GO" id="GO:0000287">
    <property type="term" value="F:magnesium ion binding"/>
    <property type="evidence" value="ECO:0007669"/>
    <property type="project" value="InterPro"/>
</dbReference>
<keyword evidence="6" id="KW-0560">Oxidoreductase</keyword>
<gene>
    <name evidence="11" type="ORF">UA74_21260</name>
</gene>
<evidence type="ECO:0000256" key="1">
    <source>
        <dbReference type="ARBA" id="ARBA00001936"/>
    </source>
</evidence>
<evidence type="ECO:0000256" key="3">
    <source>
        <dbReference type="ARBA" id="ARBA00007769"/>
    </source>
</evidence>
<proteinExistence type="inferred from homology"/>
<evidence type="ECO:0000256" key="5">
    <source>
        <dbReference type="ARBA" id="ARBA00022723"/>
    </source>
</evidence>
<keyword evidence="12" id="KW-1185">Reference proteome</keyword>
<evidence type="ECO:0000259" key="10">
    <source>
        <dbReference type="SMART" id="SM01329"/>
    </source>
</evidence>
<feature type="domain" description="Isopropylmalate dehydrogenase-like" evidence="10">
    <location>
        <begin position="4"/>
        <end position="346"/>
    </location>
</feature>
<dbReference type="NCBIfam" id="TIGR02089">
    <property type="entry name" value="TTC"/>
    <property type="match status" value="1"/>
</dbReference>
<organism evidence="11 12">
    <name type="scientific">Actinoalloteichus fjordicus</name>
    <dbReference type="NCBI Taxonomy" id="1612552"/>
    <lineage>
        <taxon>Bacteria</taxon>
        <taxon>Bacillati</taxon>
        <taxon>Actinomycetota</taxon>
        <taxon>Actinomycetes</taxon>
        <taxon>Pseudonocardiales</taxon>
        <taxon>Pseudonocardiaceae</taxon>
        <taxon>Actinoalloteichus</taxon>
    </lineage>
</organism>
<dbReference type="InterPro" id="IPR019818">
    <property type="entry name" value="IsoCit/isopropylmalate_DH_CS"/>
</dbReference>
<dbReference type="GO" id="GO:0051287">
    <property type="term" value="F:NAD binding"/>
    <property type="evidence" value="ECO:0007669"/>
    <property type="project" value="InterPro"/>
</dbReference>
<dbReference type="PANTHER" id="PTHR43275:SF1">
    <property type="entry name" value="D-MALATE DEHYDROGENASE [DECARBOXYLATING]"/>
    <property type="match status" value="1"/>
</dbReference>
<dbReference type="GO" id="GO:0046553">
    <property type="term" value="F:D-malate dehydrogenase (decarboxylating) (NAD+) activity"/>
    <property type="evidence" value="ECO:0007669"/>
    <property type="project" value="UniProtKB-EC"/>
</dbReference>
<dbReference type="EMBL" id="CP016076">
    <property type="protein sequence ID" value="APU16277.1"/>
    <property type="molecule type" value="Genomic_DNA"/>
</dbReference>
<comment type="similarity">
    <text evidence="3">Belongs to the isocitrate and isopropylmalate dehydrogenases family.</text>
</comment>
<dbReference type="RefSeq" id="WP_075741843.1">
    <property type="nucleotide sequence ID" value="NZ_CP016076.1"/>
</dbReference>
<evidence type="ECO:0000256" key="6">
    <source>
        <dbReference type="ARBA" id="ARBA00023002"/>
    </source>
</evidence>
<comment type="catalytic activity">
    <reaction evidence="9">
        <text>(R)-malate + NAD(+) = pyruvate + CO2 + NADH</text>
        <dbReference type="Rhea" id="RHEA:18365"/>
        <dbReference type="ChEBI" id="CHEBI:15361"/>
        <dbReference type="ChEBI" id="CHEBI:15588"/>
        <dbReference type="ChEBI" id="CHEBI:16526"/>
        <dbReference type="ChEBI" id="CHEBI:57540"/>
        <dbReference type="ChEBI" id="CHEBI:57945"/>
        <dbReference type="EC" id="1.1.1.83"/>
    </reaction>
</comment>
<dbReference type="SMART" id="SM01329">
    <property type="entry name" value="Iso_dh"/>
    <property type="match status" value="1"/>
</dbReference>